<name>A0ABT2VKW3_9ALTE</name>
<dbReference type="PANTHER" id="PTHR30363">
    <property type="entry name" value="HTH-TYPE TRANSCRIPTIONAL REGULATOR SRLR-RELATED"/>
    <property type="match status" value="1"/>
</dbReference>
<dbReference type="EMBL" id="JAOTJC010000004">
    <property type="protein sequence ID" value="MCU7553448.1"/>
    <property type="molecule type" value="Genomic_DNA"/>
</dbReference>
<dbReference type="InterPro" id="IPR050313">
    <property type="entry name" value="Carb_Metab_HTH_regulators"/>
</dbReference>
<evidence type="ECO:0000256" key="2">
    <source>
        <dbReference type="ARBA" id="ARBA00023125"/>
    </source>
</evidence>
<evidence type="ECO:0000313" key="6">
    <source>
        <dbReference type="Proteomes" id="UP001209257"/>
    </source>
</evidence>
<dbReference type="InterPro" id="IPR037171">
    <property type="entry name" value="NagB/RpiA_transferase-like"/>
</dbReference>
<dbReference type="Pfam" id="PF08220">
    <property type="entry name" value="HTH_DeoR"/>
    <property type="match status" value="1"/>
</dbReference>
<dbReference type="PROSITE" id="PS00894">
    <property type="entry name" value="HTH_DEOR_1"/>
    <property type="match status" value="1"/>
</dbReference>
<dbReference type="InterPro" id="IPR001034">
    <property type="entry name" value="DeoR_HTH"/>
</dbReference>
<keyword evidence="3" id="KW-0804">Transcription</keyword>
<keyword evidence="6" id="KW-1185">Reference proteome</keyword>
<sequence length="255" mass="26473">MKVSSAAARRQAIVDKVNQSGFVAVDALAASFATSEVTIRKDLTVLAEQGAVVRQLGGAAPVPQVGTASPAPVDAKQHLGEAAAALVAPHQKLVVDCGTTVFSVVPQLARHAGLIVMTNSLAVANVLTDSEAEPTVLMTGGTWDAHSQSFQGAMAEQLVSAYSFDIAFIGASGIDVARGTTTFNELTGLTRAMADAADKVVVMAESSKLRNKMPNVELAWDRVSVLISDDGLPDADRQRIEQQGVDVIIAAPKGV</sequence>
<proteinExistence type="predicted"/>
<dbReference type="Proteomes" id="UP001209257">
    <property type="component" value="Unassembled WGS sequence"/>
</dbReference>
<evidence type="ECO:0000313" key="5">
    <source>
        <dbReference type="EMBL" id="MCU7553448.1"/>
    </source>
</evidence>
<dbReference type="SUPFAM" id="SSF46785">
    <property type="entry name" value="Winged helix' DNA-binding domain"/>
    <property type="match status" value="1"/>
</dbReference>
<keyword evidence="1" id="KW-0805">Transcription regulation</keyword>
<dbReference type="InterPro" id="IPR014036">
    <property type="entry name" value="DeoR-like_C"/>
</dbReference>
<organism evidence="5 6">
    <name type="scientific">Alteromonas salexigens</name>
    <dbReference type="NCBI Taxonomy" id="2982530"/>
    <lineage>
        <taxon>Bacteria</taxon>
        <taxon>Pseudomonadati</taxon>
        <taxon>Pseudomonadota</taxon>
        <taxon>Gammaproteobacteria</taxon>
        <taxon>Alteromonadales</taxon>
        <taxon>Alteromonadaceae</taxon>
        <taxon>Alteromonas/Salinimonas group</taxon>
        <taxon>Alteromonas</taxon>
    </lineage>
</organism>
<reference evidence="6" key="1">
    <citation type="submission" date="2023-07" db="EMBL/GenBank/DDBJ databases">
        <title>Study on multiphase classification of strain Alteromonas salexigens isolated from the Yellow Sea.</title>
        <authorList>
            <person name="Sun L."/>
        </authorList>
    </citation>
    <scope>NUCLEOTIDE SEQUENCE [LARGE SCALE GENOMIC DNA]</scope>
    <source>
        <strain evidence="6">ASW11-19</strain>
    </source>
</reference>
<dbReference type="Gene3D" id="3.40.50.1360">
    <property type="match status" value="1"/>
</dbReference>
<comment type="caution">
    <text evidence="5">The sequence shown here is derived from an EMBL/GenBank/DDBJ whole genome shotgun (WGS) entry which is preliminary data.</text>
</comment>
<dbReference type="PANTHER" id="PTHR30363:SF44">
    <property type="entry name" value="AGA OPERON TRANSCRIPTIONAL REPRESSOR-RELATED"/>
    <property type="match status" value="1"/>
</dbReference>
<protein>
    <submittedName>
        <fullName evidence="5">DeoR family transcriptional regulator</fullName>
    </submittedName>
</protein>
<dbReference type="SMART" id="SM01134">
    <property type="entry name" value="DeoRC"/>
    <property type="match status" value="1"/>
</dbReference>
<dbReference type="Pfam" id="PF00455">
    <property type="entry name" value="DeoRC"/>
    <property type="match status" value="1"/>
</dbReference>
<dbReference type="SUPFAM" id="SSF100950">
    <property type="entry name" value="NagB/RpiA/CoA transferase-like"/>
    <property type="match status" value="1"/>
</dbReference>
<keyword evidence="2" id="KW-0238">DNA-binding</keyword>
<evidence type="ECO:0000256" key="3">
    <source>
        <dbReference type="ARBA" id="ARBA00023163"/>
    </source>
</evidence>
<dbReference type="InterPro" id="IPR036390">
    <property type="entry name" value="WH_DNA-bd_sf"/>
</dbReference>
<dbReference type="PROSITE" id="PS51000">
    <property type="entry name" value="HTH_DEOR_2"/>
    <property type="match status" value="1"/>
</dbReference>
<accession>A0ABT2VKW3</accession>
<gene>
    <name evidence="5" type="ORF">OCL06_02415</name>
</gene>
<evidence type="ECO:0000256" key="1">
    <source>
        <dbReference type="ARBA" id="ARBA00023015"/>
    </source>
</evidence>
<feature type="domain" description="HTH deoR-type" evidence="4">
    <location>
        <begin position="6"/>
        <end position="61"/>
    </location>
</feature>
<dbReference type="InterPro" id="IPR018356">
    <property type="entry name" value="Tscrpt_reg_HTH_DeoR_CS"/>
</dbReference>
<dbReference type="SMART" id="SM00420">
    <property type="entry name" value="HTH_DEOR"/>
    <property type="match status" value="1"/>
</dbReference>
<dbReference type="RefSeq" id="WP_262992145.1">
    <property type="nucleotide sequence ID" value="NZ_JAOTJC010000004.1"/>
</dbReference>
<evidence type="ECO:0000259" key="4">
    <source>
        <dbReference type="PROSITE" id="PS51000"/>
    </source>
</evidence>